<feature type="region of interest" description="Disordered" evidence="9">
    <location>
        <begin position="1"/>
        <end position="46"/>
    </location>
</feature>
<comment type="caution">
    <text evidence="11">The sequence shown here is derived from an EMBL/GenBank/DDBJ whole genome shotgun (WGS) entry which is preliminary data.</text>
</comment>
<evidence type="ECO:0000256" key="7">
    <source>
        <dbReference type="ARBA" id="ARBA00024739"/>
    </source>
</evidence>
<evidence type="ECO:0000256" key="3">
    <source>
        <dbReference type="ARBA" id="ARBA00022491"/>
    </source>
</evidence>
<evidence type="ECO:0000256" key="5">
    <source>
        <dbReference type="ARBA" id="ARBA00023015"/>
    </source>
</evidence>
<dbReference type="OrthoDB" id="5738369at2"/>
<accession>A0A3N1Y7W1</accession>
<protein>
    <recommendedName>
        <fullName evidence="2">Negative regulator of flagellin synthesis</fullName>
    </recommendedName>
    <alternativeName>
        <fullName evidence="8">Anti-sigma-28 factor</fullName>
    </alternativeName>
</protein>
<dbReference type="InterPro" id="IPR007412">
    <property type="entry name" value="FlgM"/>
</dbReference>
<comment type="function">
    <text evidence="7">Responsible for the coupling of flagellin expression to flagellar assembly by preventing expression of the flagellin genes when a component of the middle class of proteins is defective. It negatively regulates flagellar genes by inhibiting the activity of FliA by directly binding to FliA.</text>
</comment>
<dbReference type="RefSeq" id="WP_123400464.1">
    <property type="nucleotide sequence ID" value="NZ_RJVI01000001.1"/>
</dbReference>
<dbReference type="AlphaFoldDB" id="A0A3N1Y7W1"/>
<feature type="domain" description="Anti-sigma-28 factor FlgM C-terminal" evidence="10">
    <location>
        <begin position="45"/>
        <end position="98"/>
    </location>
</feature>
<dbReference type="GO" id="GO:0044781">
    <property type="term" value="P:bacterial-type flagellum organization"/>
    <property type="evidence" value="ECO:0007669"/>
    <property type="project" value="UniProtKB-KW"/>
</dbReference>
<dbReference type="NCBIfam" id="TIGR03824">
    <property type="entry name" value="FlgM_jcvi"/>
    <property type="match status" value="1"/>
</dbReference>
<keyword evidence="4" id="KW-1005">Bacterial flagellum biogenesis</keyword>
<dbReference type="InterPro" id="IPR031316">
    <property type="entry name" value="FlgM_C"/>
</dbReference>
<keyword evidence="12" id="KW-1185">Reference proteome</keyword>
<dbReference type="Pfam" id="PF04316">
    <property type="entry name" value="FlgM"/>
    <property type="match status" value="1"/>
</dbReference>
<dbReference type="SUPFAM" id="SSF101498">
    <property type="entry name" value="Anti-sigma factor FlgM"/>
    <property type="match status" value="1"/>
</dbReference>
<sequence length="108" mass="11668">MAIEINGSGGPQRLSTEAREGARVDVERSEPSARQQETGRPATYDTVSLTDTARTLQSLTERLAELPVVDTQRVEQLRQAIADGSYQVDPQRVAARLLAFESALGGKG</sequence>
<evidence type="ECO:0000259" key="10">
    <source>
        <dbReference type="Pfam" id="PF04316"/>
    </source>
</evidence>
<name>A0A3N1Y7W1_9GAMM</name>
<dbReference type="Proteomes" id="UP000276634">
    <property type="component" value="Unassembled WGS sequence"/>
</dbReference>
<keyword evidence="5" id="KW-0805">Transcription regulation</keyword>
<organism evidence="11 12">
    <name type="scientific">Inmirania thermothiophila</name>
    <dbReference type="NCBI Taxonomy" id="1750597"/>
    <lineage>
        <taxon>Bacteria</taxon>
        <taxon>Pseudomonadati</taxon>
        <taxon>Pseudomonadota</taxon>
        <taxon>Gammaproteobacteria</taxon>
        <taxon>Chromatiales</taxon>
        <taxon>Ectothiorhodospiraceae</taxon>
        <taxon>Inmirania</taxon>
    </lineage>
</organism>
<gene>
    <name evidence="11" type="ORF">EDC57_0815</name>
</gene>
<dbReference type="InterPro" id="IPR035890">
    <property type="entry name" value="Anti-sigma-28_factor_FlgM_sf"/>
</dbReference>
<evidence type="ECO:0000256" key="1">
    <source>
        <dbReference type="ARBA" id="ARBA00005322"/>
    </source>
</evidence>
<evidence type="ECO:0000256" key="6">
    <source>
        <dbReference type="ARBA" id="ARBA00023163"/>
    </source>
</evidence>
<dbReference type="EMBL" id="RJVI01000001">
    <property type="protein sequence ID" value="ROR34904.1"/>
    <property type="molecule type" value="Genomic_DNA"/>
</dbReference>
<evidence type="ECO:0000256" key="8">
    <source>
        <dbReference type="ARBA" id="ARBA00030117"/>
    </source>
</evidence>
<evidence type="ECO:0000256" key="9">
    <source>
        <dbReference type="SAM" id="MobiDB-lite"/>
    </source>
</evidence>
<evidence type="ECO:0000313" key="11">
    <source>
        <dbReference type="EMBL" id="ROR34904.1"/>
    </source>
</evidence>
<dbReference type="GO" id="GO:0045892">
    <property type="term" value="P:negative regulation of DNA-templated transcription"/>
    <property type="evidence" value="ECO:0007669"/>
    <property type="project" value="InterPro"/>
</dbReference>
<proteinExistence type="inferred from homology"/>
<evidence type="ECO:0000256" key="2">
    <source>
        <dbReference type="ARBA" id="ARBA00017823"/>
    </source>
</evidence>
<evidence type="ECO:0000313" key="12">
    <source>
        <dbReference type="Proteomes" id="UP000276634"/>
    </source>
</evidence>
<keyword evidence="3" id="KW-0678">Repressor</keyword>
<feature type="compositionally biased region" description="Basic and acidic residues" evidence="9">
    <location>
        <begin position="16"/>
        <end position="31"/>
    </location>
</feature>
<comment type="similarity">
    <text evidence="1">Belongs to the FlgM family.</text>
</comment>
<reference evidence="11 12" key="1">
    <citation type="submission" date="2018-11" db="EMBL/GenBank/DDBJ databases">
        <title>Genomic Encyclopedia of Type Strains, Phase IV (KMG-IV): sequencing the most valuable type-strain genomes for metagenomic binning, comparative biology and taxonomic classification.</title>
        <authorList>
            <person name="Goeker M."/>
        </authorList>
    </citation>
    <scope>NUCLEOTIDE SEQUENCE [LARGE SCALE GENOMIC DNA]</scope>
    <source>
        <strain evidence="11 12">DSM 100275</strain>
    </source>
</reference>
<keyword evidence="6" id="KW-0804">Transcription</keyword>
<evidence type="ECO:0000256" key="4">
    <source>
        <dbReference type="ARBA" id="ARBA00022795"/>
    </source>
</evidence>